<proteinExistence type="predicted"/>
<evidence type="ECO:0000256" key="2">
    <source>
        <dbReference type="SAM" id="SignalP"/>
    </source>
</evidence>
<feature type="chain" id="PRO_5029821090" description="Secreted protein" evidence="2">
    <location>
        <begin position="28"/>
        <end position="169"/>
    </location>
</feature>
<accession>A0A7J5Y377</accession>
<comment type="caution">
    <text evidence="3">The sequence shown here is derived from an EMBL/GenBank/DDBJ whole genome shotgun (WGS) entry which is preliminary data.</text>
</comment>
<evidence type="ECO:0000313" key="4">
    <source>
        <dbReference type="Proteomes" id="UP000518266"/>
    </source>
</evidence>
<organism evidence="3 4">
    <name type="scientific">Dissostichus mawsoni</name>
    <name type="common">Antarctic cod</name>
    <dbReference type="NCBI Taxonomy" id="36200"/>
    <lineage>
        <taxon>Eukaryota</taxon>
        <taxon>Metazoa</taxon>
        <taxon>Chordata</taxon>
        <taxon>Craniata</taxon>
        <taxon>Vertebrata</taxon>
        <taxon>Euteleostomi</taxon>
        <taxon>Actinopterygii</taxon>
        <taxon>Neopterygii</taxon>
        <taxon>Teleostei</taxon>
        <taxon>Neoteleostei</taxon>
        <taxon>Acanthomorphata</taxon>
        <taxon>Eupercaria</taxon>
        <taxon>Perciformes</taxon>
        <taxon>Notothenioidei</taxon>
        <taxon>Nototheniidae</taxon>
        <taxon>Dissostichus</taxon>
    </lineage>
</organism>
<evidence type="ECO:0008006" key="5">
    <source>
        <dbReference type="Google" id="ProtNLM"/>
    </source>
</evidence>
<sequence length="169" mass="18654">MRVQRVLVVLYLWSVWVRVEFFHQVHAAFGVDRPVDDSVPQAHLLQVNSYDLQHAGPLGHDDATHDQRGETTRAGGEAQSVQLLLQRQDDPVTLQLRRVQSLSRERPGHQGLCVRVHVQQVVLDGGPGDGPACTGSQLTDGHGGLHLWVFDAVAFVQDQPGPGHSQERT</sequence>
<reference evidence="3 4" key="1">
    <citation type="submission" date="2020-03" db="EMBL/GenBank/DDBJ databases">
        <title>Dissostichus mawsoni Genome sequencing and assembly.</title>
        <authorList>
            <person name="Park H."/>
        </authorList>
    </citation>
    <scope>NUCLEOTIDE SEQUENCE [LARGE SCALE GENOMIC DNA]</scope>
    <source>
        <strain evidence="3">DM0001</strain>
        <tissue evidence="3">Muscle</tissue>
    </source>
</reference>
<feature type="region of interest" description="Disordered" evidence="1">
    <location>
        <begin position="55"/>
        <end position="77"/>
    </location>
</feature>
<dbReference type="EMBL" id="JAAKFY010000018">
    <property type="protein sequence ID" value="KAF3843523.1"/>
    <property type="molecule type" value="Genomic_DNA"/>
</dbReference>
<gene>
    <name evidence="3" type="ORF">F7725_002372</name>
</gene>
<dbReference type="AlphaFoldDB" id="A0A7J5Y377"/>
<feature type="compositionally biased region" description="Basic and acidic residues" evidence="1">
    <location>
        <begin position="59"/>
        <end position="71"/>
    </location>
</feature>
<evidence type="ECO:0000256" key="1">
    <source>
        <dbReference type="SAM" id="MobiDB-lite"/>
    </source>
</evidence>
<feature type="signal peptide" evidence="2">
    <location>
        <begin position="1"/>
        <end position="27"/>
    </location>
</feature>
<evidence type="ECO:0000313" key="3">
    <source>
        <dbReference type="EMBL" id="KAF3843523.1"/>
    </source>
</evidence>
<keyword evidence="2" id="KW-0732">Signal</keyword>
<keyword evidence="4" id="KW-1185">Reference proteome</keyword>
<protein>
    <recommendedName>
        <fullName evidence="5">Secreted protein</fullName>
    </recommendedName>
</protein>
<name>A0A7J5Y377_DISMA</name>
<dbReference type="Proteomes" id="UP000518266">
    <property type="component" value="Unassembled WGS sequence"/>
</dbReference>